<feature type="region of interest" description="Disordered" evidence="8">
    <location>
        <begin position="775"/>
        <end position="843"/>
    </location>
</feature>
<feature type="compositionally biased region" description="Basic and acidic residues" evidence="8">
    <location>
        <begin position="692"/>
        <end position="704"/>
    </location>
</feature>
<dbReference type="Gene3D" id="1.20.920.10">
    <property type="entry name" value="Bromodomain-like"/>
    <property type="match status" value="1"/>
</dbReference>
<evidence type="ECO:0000256" key="7">
    <source>
        <dbReference type="SAM" id="Coils"/>
    </source>
</evidence>
<evidence type="ECO:0000313" key="11">
    <source>
        <dbReference type="EMBL" id="KAK5865866.1"/>
    </source>
</evidence>
<feature type="compositionally biased region" description="Polar residues" evidence="8">
    <location>
        <begin position="731"/>
        <end position="744"/>
    </location>
</feature>
<evidence type="ECO:0000256" key="4">
    <source>
        <dbReference type="ARBA" id="ARBA00023117"/>
    </source>
</evidence>
<feature type="compositionally biased region" description="Basic and acidic residues" evidence="8">
    <location>
        <begin position="10"/>
        <end position="44"/>
    </location>
</feature>
<evidence type="ECO:0000256" key="2">
    <source>
        <dbReference type="ARBA" id="ARBA00022771"/>
    </source>
</evidence>
<feature type="compositionally biased region" description="Basic and acidic residues" evidence="8">
    <location>
        <begin position="641"/>
        <end position="651"/>
    </location>
</feature>
<keyword evidence="4 5" id="KW-0103">Bromodomain</keyword>
<dbReference type="FunFam" id="1.20.920.10:FF:000018">
    <property type="entry name" value="nucleosome-remodeling factor subunit BPTF isoform X1"/>
    <property type="match status" value="1"/>
</dbReference>
<name>A0AAN7XRT2_ELEMC</name>
<keyword evidence="2 6" id="KW-0863">Zinc-finger</keyword>
<feature type="compositionally biased region" description="Low complexity" evidence="8">
    <location>
        <begin position="1356"/>
        <end position="1366"/>
    </location>
</feature>
<feature type="domain" description="PHD-type" evidence="10">
    <location>
        <begin position="2140"/>
        <end position="2191"/>
    </location>
</feature>
<feature type="region of interest" description="Disordered" evidence="8">
    <location>
        <begin position="1691"/>
        <end position="1755"/>
    </location>
</feature>
<evidence type="ECO:0000256" key="8">
    <source>
        <dbReference type="SAM" id="MobiDB-lite"/>
    </source>
</evidence>
<feature type="region of interest" description="Disordered" evidence="8">
    <location>
        <begin position="2007"/>
        <end position="2073"/>
    </location>
</feature>
<dbReference type="InterPro" id="IPR019787">
    <property type="entry name" value="Znf_PHD-finger"/>
</dbReference>
<dbReference type="InterPro" id="IPR038028">
    <property type="entry name" value="BPTF"/>
</dbReference>
<sequence>MEVDVENEGEEAKLRDEEQQEGQVKELTEEGTKEEAREEKKDGGENPASDSVPVSGDGIPSLSQPSQSGEENSNGSMGAVTTCPEPPDLADKSSQSSLASLDDIADGKDANGEPCPGGRRSAATRMVTRLRNPESKLSQMKSQQVAAAVHEANKGFKEGKEVLVVNAQGDVTRVSTRGKEVVMKGTLSQFFKLGQEGKYRVYHNQYSTNTVALNKHQHREDHDKRRHLSHKFCMTPAGEFKWNGSIHGSKVLTISTLRINIIQLENNVPSPFMHPNWASHRTNWIKAVQMCSKAREFALALAILECAIKPVAMLPVWKDSLGHTRLNRMTSIEREEKEKVKKREKKLEDEETMQQATWVKYTFPIKHQVWKQKGEEYRVTGYGGWSWISRTYVQRFDPKLPGNTNPNYRKELEDAKLGKKCTLLDLSRRPSVAAPEAQGDAVSSTEAKDQDSSSLSKPATDHPLSNELESNERMEEEKNQGADEKEKSEELSTDETPTKMEVDPTDSRSEEEKSSSIQEEKTTVKEEPADSSTWPFNHDVVDVSKGFVTRIPYKKVKTSKLDSLLERRVKQHVIEERQRQQMSASNPQTPTPVAFTSTPPPSTPVRPRSPLKPHALAQTQLGRALKEEEKSTTPLPGPETVEGRGDGKEGQNEPSKTTNRTVPLPTPSPVPDSTPKDSCSTGTQNQTPSKPKVLEADLVERTMGPKEINTDGSWQEGGKLPHLQETPAGGIQSSLERQTASVPSDATKAAHIEKTGSEVPNLKIESLRTSTSVLGQIGSQNTSPSKGIHPNPETLGSSHSSTEENGMGSQENLGNIERIGQGKTESIPKPVSPLPQVNGNDGLGSESVLINSVMSSNNGPLISSPLPKENTIGKVEEHGLVVSLKDGTQPKPLVNGDLAPVNDCTEVGQSLASKGESKTMTSDQDYKPLLKIARLENNIEALGGSTQSTSPFQTVEDKTSPAIKIIRMAPSPIPSAEESSLSDDFAEENSNSGTTEPLKTIITQVTTTSTTTTTVVSTEMKIAKLPSTASAVVKKPVVSTTENSAVSTLTTMTKTTVTKICSPGLDSQSEDSQSETVTQEQKTALSVSKSTTDSRGKTSVSSVAVSLEDSLSTKGRVRLLKFSRTKKTRSDTALPSYRKFVTKSNRKSIFVLPHDNLKVLARRGGFREVSIFSYNAKPALDIWPYPSPRPTFGITWRYRLQTVKSLAGVSLMLRLLWASLRWDDMAVKPSAAIGTTRTETSDTEITTTEIIKRRDVGPYGIRSEYCIRKIICPLGAPETPKETHTPQRKGLRSSALRPKKAEPAKQTGPVVIETWVAEEELDLWEIRAFSERVEKEKAQAAEQAKKRLEQKPGSITGTPTGTAATPLATPKVIIGSLSGQGTPTTKVVLSTKIGTPVTFQQNKNFQQSFATWVKQGQNTGVETTVATSGGHTFQITGTSMGGKVVTTKLPLPSNSKIVTVNVPTSQGGVVQQKVLGIIPSSTAGGAQTFTTFQPRTTTLNIRPNTPGSQQQVLAAGAQIRPGMTVIRTPIQQTGPMGKTILRTPLVVQQGQGGQQVVTQIIRGQAVSTAISGASPVATVTGQGAGSPTTAGQTAAGTPRAQGQGQVKLTLAQLTQLTQKQQTGSGVDRQAGVGGTQQALTVMVQGQGQTTGQLQVIPHGVTVIPGPGQQLMQAALPNGQVQRFLFTPIASASTPTSSTATTVPGQPNSTSTKTPAQPAQQAAAPVQAGATPLATTSTPSSATPQGQLPPQTQAHMPIQSPTSLQVKTQGGTAQLQLQQTPQLISMSGLQQQVQVLAQLQAQQGGGSLPQHIKLQLPIQIQQAGTTSAQGGQIGNVVTIQAASVQEQLQRIQQLREQQQQKKRQAAEAKREQALNTASQSDIIQKQVVMKQNAVIEHLKQKKTMTPGEREENQRMIVCNQVMKFILDRIDKDERQEAKRKKKEEVVEAKRRLANASKLSSLLYRHKESLKMEILKKRALLDKELQLETQEELKRDLLRIRREKERAQAAAQQAAQAAAAARNKQQHTLAHTHGITSQHHLTTSPSSTHKRKREDERENVTSAKSKKKKMISTTSTKDNKKEIKLYCVCKTPYDESKFYIGCDLCTNWYHGECVGITEKEAKKMDDYICVECKRGQQTSTEELYCICQTPYDESQFYIGCDRCQNWYHGRCVGILQSEANHIDQYVCPQCQSTEDAMTVFTPLTDKDFEGLRRILRSLQAHKMAWPFLEPVDTNDAPDYYRVIKEPMDLSTMEEKIQKRKYVKLTEFVADMTKIFDNCRYYNPSDSPFYQCAEVLETFFVQKLKGFKASRSHNNKLQSAAS</sequence>
<dbReference type="PANTHER" id="PTHR45975:SF2">
    <property type="entry name" value="NUCLEOSOME-REMODELING FACTOR SUBUNIT BPTF"/>
    <property type="match status" value="1"/>
</dbReference>
<reference evidence="11 12" key="2">
    <citation type="journal article" date="2023" name="Mol. Biol. Evol.">
        <title>Genomics of Secondarily Temperate Adaptation in the Only Non-Antarctic Icefish.</title>
        <authorList>
            <person name="Rivera-Colon A.G."/>
            <person name="Rayamajhi N."/>
            <person name="Minhas B.F."/>
            <person name="Madrigal G."/>
            <person name="Bilyk K.T."/>
            <person name="Yoon V."/>
            <person name="Hune M."/>
            <person name="Gregory S."/>
            <person name="Cheng C.H.C."/>
            <person name="Catchen J.M."/>
        </authorList>
    </citation>
    <scope>NUCLEOTIDE SEQUENCE [LARGE SCALE GENOMIC DNA]</scope>
    <source>
        <strain evidence="11">JMC-PN-2008</strain>
    </source>
</reference>
<dbReference type="PROSITE" id="PS00633">
    <property type="entry name" value="BROMODOMAIN_1"/>
    <property type="match status" value="1"/>
</dbReference>
<evidence type="ECO:0008006" key="13">
    <source>
        <dbReference type="Google" id="ProtNLM"/>
    </source>
</evidence>
<dbReference type="PANTHER" id="PTHR45975">
    <property type="entry name" value="NUCLEOSOME-REMODELING FACTOR SUBUNIT BPTF"/>
    <property type="match status" value="1"/>
</dbReference>
<dbReference type="InterPro" id="IPR013083">
    <property type="entry name" value="Znf_RING/FYVE/PHD"/>
</dbReference>
<keyword evidence="3" id="KW-0862">Zinc</keyword>
<feature type="region of interest" description="Disordered" evidence="8">
    <location>
        <begin position="1340"/>
        <end position="1366"/>
    </location>
</feature>
<feature type="region of interest" description="Disordered" evidence="8">
    <location>
        <begin position="1580"/>
        <end position="1600"/>
    </location>
</feature>
<feature type="compositionally biased region" description="Basic and acidic residues" evidence="8">
    <location>
        <begin position="1340"/>
        <end position="1350"/>
    </location>
</feature>
<accession>A0AAN7XRT2</accession>
<dbReference type="GO" id="GO:0008270">
    <property type="term" value="F:zinc ion binding"/>
    <property type="evidence" value="ECO:0007669"/>
    <property type="project" value="UniProtKB-KW"/>
</dbReference>
<feature type="coiled-coil region" evidence="7">
    <location>
        <begin position="1930"/>
        <end position="1957"/>
    </location>
</feature>
<feature type="region of interest" description="Disordered" evidence="8">
    <location>
        <begin position="575"/>
        <end position="752"/>
    </location>
</feature>
<keyword evidence="1" id="KW-0479">Metal-binding</keyword>
<proteinExistence type="predicted"/>
<dbReference type="EMBL" id="JAUZQC010000009">
    <property type="protein sequence ID" value="KAK5865866.1"/>
    <property type="molecule type" value="Genomic_DNA"/>
</dbReference>
<evidence type="ECO:0000256" key="6">
    <source>
        <dbReference type="PROSITE-ProRule" id="PRU00146"/>
    </source>
</evidence>
<evidence type="ECO:0000259" key="10">
    <source>
        <dbReference type="PROSITE" id="PS50016"/>
    </source>
</evidence>
<dbReference type="SUPFAM" id="SSF57903">
    <property type="entry name" value="FYVE/PHD zinc finger"/>
    <property type="match status" value="2"/>
</dbReference>
<dbReference type="SUPFAM" id="SSF47370">
    <property type="entry name" value="Bromodomain"/>
    <property type="match status" value="1"/>
</dbReference>
<evidence type="ECO:0000256" key="3">
    <source>
        <dbReference type="ARBA" id="ARBA00022833"/>
    </source>
</evidence>
<feature type="region of interest" description="Disordered" evidence="8">
    <location>
        <begin position="1063"/>
        <end position="1099"/>
    </location>
</feature>
<feature type="compositionally biased region" description="Low complexity" evidence="8">
    <location>
        <begin position="1585"/>
        <end position="1600"/>
    </location>
</feature>
<feature type="region of interest" description="Disordered" evidence="8">
    <location>
        <begin position="104"/>
        <end position="123"/>
    </location>
</feature>
<feature type="region of interest" description="Disordered" evidence="8">
    <location>
        <begin position="428"/>
        <end position="537"/>
    </location>
</feature>
<feature type="compositionally biased region" description="Polar residues" evidence="8">
    <location>
        <begin position="652"/>
        <end position="661"/>
    </location>
</feature>
<evidence type="ECO:0000313" key="12">
    <source>
        <dbReference type="Proteomes" id="UP001346869"/>
    </source>
</evidence>
<dbReference type="SMART" id="SM00249">
    <property type="entry name" value="PHD"/>
    <property type="match status" value="2"/>
</dbReference>
<dbReference type="CDD" id="cd15560">
    <property type="entry name" value="PHD2_3_BPTF"/>
    <property type="match status" value="2"/>
</dbReference>
<feature type="domain" description="PHD-type" evidence="10">
    <location>
        <begin position="2082"/>
        <end position="2133"/>
    </location>
</feature>
<feature type="compositionally biased region" description="Basic and acidic residues" evidence="8">
    <location>
        <begin position="470"/>
        <end position="528"/>
    </location>
</feature>
<dbReference type="InterPro" id="IPR018359">
    <property type="entry name" value="Bromodomain_CS"/>
</dbReference>
<dbReference type="GO" id="GO:0000978">
    <property type="term" value="F:RNA polymerase II cis-regulatory region sequence-specific DNA binding"/>
    <property type="evidence" value="ECO:0007669"/>
    <property type="project" value="TreeGrafter"/>
</dbReference>
<feature type="compositionally biased region" description="Polar residues" evidence="8">
    <location>
        <begin position="2024"/>
        <end position="2045"/>
    </location>
</feature>
<dbReference type="Pfam" id="PF00628">
    <property type="entry name" value="PHD"/>
    <property type="match status" value="2"/>
</dbReference>
<feature type="compositionally biased region" description="Polar residues" evidence="8">
    <location>
        <begin position="775"/>
        <end position="785"/>
    </location>
</feature>
<dbReference type="Gene3D" id="3.30.40.10">
    <property type="entry name" value="Zinc/RING finger domain, C3HC4 (zinc finger)"/>
    <property type="match status" value="2"/>
</dbReference>
<keyword evidence="12" id="KW-1185">Reference proteome</keyword>
<feature type="region of interest" description="Disordered" evidence="8">
    <location>
        <begin position="1"/>
        <end position="98"/>
    </location>
</feature>
<dbReference type="InterPro" id="IPR001487">
    <property type="entry name" value="Bromodomain"/>
</dbReference>
<feature type="compositionally biased region" description="Low complexity" evidence="8">
    <location>
        <begin position="1691"/>
        <end position="1743"/>
    </location>
</feature>
<feature type="region of interest" description="Disordered" evidence="8">
    <location>
        <begin position="1276"/>
        <end position="1305"/>
    </location>
</feature>
<reference evidence="11 12" key="1">
    <citation type="journal article" date="2023" name="Genes (Basel)">
        <title>Chromosome-Level Genome Assembly and Circadian Gene Repertoire of the Patagonia Blennie Eleginops maclovinus-The Closest Ancestral Proxy of Antarctic Cryonotothenioids.</title>
        <authorList>
            <person name="Cheng C.C."/>
            <person name="Rivera-Colon A.G."/>
            <person name="Minhas B.F."/>
            <person name="Wilson L."/>
            <person name="Rayamajhi N."/>
            <person name="Vargas-Chacoff L."/>
            <person name="Catchen J.M."/>
        </authorList>
    </citation>
    <scope>NUCLEOTIDE SEQUENCE [LARGE SCALE GENOMIC DNA]</scope>
    <source>
        <strain evidence="11">JMC-PN-2008</strain>
    </source>
</reference>
<dbReference type="GO" id="GO:0006357">
    <property type="term" value="P:regulation of transcription by RNA polymerase II"/>
    <property type="evidence" value="ECO:0007669"/>
    <property type="project" value="InterPro"/>
</dbReference>
<feature type="compositionally biased region" description="Polar residues" evidence="8">
    <location>
        <begin position="1074"/>
        <end position="1099"/>
    </location>
</feature>
<evidence type="ECO:0000256" key="1">
    <source>
        <dbReference type="ARBA" id="ARBA00022723"/>
    </source>
</evidence>
<evidence type="ECO:0000256" key="5">
    <source>
        <dbReference type="PROSITE-ProRule" id="PRU00035"/>
    </source>
</evidence>
<dbReference type="Proteomes" id="UP001346869">
    <property type="component" value="Unassembled WGS sequence"/>
</dbReference>
<dbReference type="InterPro" id="IPR036427">
    <property type="entry name" value="Bromodomain-like_sf"/>
</dbReference>
<dbReference type="SMART" id="SM00297">
    <property type="entry name" value="BROMO"/>
    <property type="match status" value="1"/>
</dbReference>
<keyword evidence="7" id="KW-0175">Coiled coil</keyword>
<feature type="domain" description="Bromo" evidence="9">
    <location>
        <begin position="2217"/>
        <end position="2287"/>
    </location>
</feature>
<feature type="compositionally biased region" description="Polar residues" evidence="8">
    <location>
        <begin position="676"/>
        <end position="689"/>
    </location>
</feature>
<dbReference type="GO" id="GO:0016589">
    <property type="term" value="C:NURF complex"/>
    <property type="evidence" value="ECO:0007669"/>
    <property type="project" value="InterPro"/>
</dbReference>
<protein>
    <recommendedName>
        <fullName evidence="13">Nucleosome-remodeling factor subunit BPTF</fullName>
    </recommendedName>
</protein>
<dbReference type="PROSITE" id="PS50016">
    <property type="entry name" value="ZF_PHD_2"/>
    <property type="match status" value="2"/>
</dbReference>
<dbReference type="Pfam" id="PF00439">
    <property type="entry name" value="Bromodomain"/>
    <property type="match status" value="1"/>
</dbReference>
<feature type="compositionally biased region" description="Low complexity" evidence="8">
    <location>
        <begin position="2007"/>
        <end position="2019"/>
    </location>
</feature>
<organism evidence="11 12">
    <name type="scientific">Eleginops maclovinus</name>
    <name type="common">Patagonian blennie</name>
    <name type="synonym">Eleginus maclovinus</name>
    <dbReference type="NCBI Taxonomy" id="56733"/>
    <lineage>
        <taxon>Eukaryota</taxon>
        <taxon>Metazoa</taxon>
        <taxon>Chordata</taxon>
        <taxon>Craniata</taxon>
        <taxon>Vertebrata</taxon>
        <taxon>Euteleostomi</taxon>
        <taxon>Actinopterygii</taxon>
        <taxon>Neopterygii</taxon>
        <taxon>Teleostei</taxon>
        <taxon>Neoteleostei</taxon>
        <taxon>Acanthomorphata</taxon>
        <taxon>Eupercaria</taxon>
        <taxon>Perciformes</taxon>
        <taxon>Notothenioidei</taxon>
        <taxon>Eleginopidae</taxon>
        <taxon>Eleginops</taxon>
    </lineage>
</organism>
<dbReference type="FunFam" id="3.30.40.10:FF:000048">
    <property type="entry name" value="nucleosome-remodeling factor subunit BPTF isoform X1"/>
    <property type="match status" value="2"/>
</dbReference>
<dbReference type="CDD" id="cd05509">
    <property type="entry name" value="Bromo_gcn5_like"/>
    <property type="match status" value="1"/>
</dbReference>
<dbReference type="InterPro" id="IPR001965">
    <property type="entry name" value="Znf_PHD"/>
</dbReference>
<feature type="coiled-coil region" evidence="7">
    <location>
        <begin position="1840"/>
        <end position="1875"/>
    </location>
</feature>
<feature type="compositionally biased region" description="Polar residues" evidence="8">
    <location>
        <begin position="61"/>
        <end position="76"/>
    </location>
</feature>
<dbReference type="PROSITE" id="PS50014">
    <property type="entry name" value="BROMODOMAIN_2"/>
    <property type="match status" value="1"/>
</dbReference>
<dbReference type="InterPro" id="IPR011011">
    <property type="entry name" value="Znf_FYVE_PHD"/>
</dbReference>
<comment type="caution">
    <text evidence="11">The sequence shown here is derived from an EMBL/GenBank/DDBJ whole genome shotgun (WGS) entry which is preliminary data.</text>
</comment>
<evidence type="ECO:0000259" key="9">
    <source>
        <dbReference type="PROSITE" id="PS50014"/>
    </source>
</evidence>
<feature type="compositionally biased region" description="Polar residues" evidence="8">
    <location>
        <begin position="1744"/>
        <end position="1755"/>
    </location>
</feature>
<dbReference type="PRINTS" id="PR00503">
    <property type="entry name" value="BROMODOMAIN"/>
</dbReference>
<feature type="region of interest" description="Disordered" evidence="8">
    <location>
        <begin position="972"/>
        <end position="995"/>
    </location>
</feature>
<feature type="compositionally biased region" description="Polar residues" evidence="8">
    <location>
        <begin position="794"/>
        <end position="813"/>
    </location>
</feature>
<gene>
    <name evidence="11" type="ORF">PBY51_020103</name>
</gene>